<dbReference type="AlphaFoldDB" id="A0A8D8K1U2"/>
<organism evidence="3">
    <name type="scientific">Culex pipiens</name>
    <name type="common">House mosquito</name>
    <dbReference type="NCBI Taxonomy" id="7175"/>
    <lineage>
        <taxon>Eukaryota</taxon>
        <taxon>Metazoa</taxon>
        <taxon>Ecdysozoa</taxon>
        <taxon>Arthropoda</taxon>
        <taxon>Hexapoda</taxon>
        <taxon>Insecta</taxon>
        <taxon>Pterygota</taxon>
        <taxon>Neoptera</taxon>
        <taxon>Endopterygota</taxon>
        <taxon>Diptera</taxon>
        <taxon>Nematocera</taxon>
        <taxon>Culicoidea</taxon>
        <taxon>Culicidae</taxon>
        <taxon>Culicinae</taxon>
        <taxon>Culicini</taxon>
        <taxon>Culex</taxon>
        <taxon>Culex</taxon>
    </lineage>
</organism>
<keyword evidence="2" id="KW-1133">Transmembrane helix</keyword>
<keyword evidence="2" id="KW-0812">Transmembrane</keyword>
<evidence type="ECO:0000313" key="3">
    <source>
        <dbReference type="EMBL" id="CAG6579932.1"/>
    </source>
</evidence>
<feature type="region of interest" description="Disordered" evidence="1">
    <location>
        <begin position="72"/>
        <end position="101"/>
    </location>
</feature>
<sequence length="101" mass="11657">MHRFFVEICCFLDRTGPWTINQDAALLLGTLLRLNGVVVCCKMLIFRSFRFTRDRRIDSTFQDATAQDRLRTVRPSIDSSDRGIDQGIPEDQTEQHNTHAT</sequence>
<dbReference type="EMBL" id="HBUE01303279">
    <property type="protein sequence ID" value="CAG6579932.1"/>
    <property type="molecule type" value="Transcribed_RNA"/>
</dbReference>
<accession>A0A8D8K1U2</accession>
<name>A0A8D8K1U2_CULPI</name>
<evidence type="ECO:0000256" key="2">
    <source>
        <dbReference type="SAM" id="Phobius"/>
    </source>
</evidence>
<proteinExistence type="predicted"/>
<evidence type="ECO:0000256" key="1">
    <source>
        <dbReference type="SAM" id="MobiDB-lite"/>
    </source>
</evidence>
<protein>
    <submittedName>
        <fullName evidence="3">(northern house mosquito) hypothetical protein</fullName>
    </submittedName>
</protein>
<reference evidence="3" key="1">
    <citation type="submission" date="2021-05" db="EMBL/GenBank/DDBJ databases">
        <authorList>
            <person name="Alioto T."/>
            <person name="Alioto T."/>
            <person name="Gomez Garrido J."/>
        </authorList>
    </citation>
    <scope>NUCLEOTIDE SEQUENCE</scope>
</reference>
<feature type="transmembrane region" description="Helical" evidence="2">
    <location>
        <begin position="24"/>
        <end position="46"/>
    </location>
</feature>
<keyword evidence="2" id="KW-0472">Membrane</keyword>
<dbReference type="EMBL" id="HBUE01197254">
    <property type="protein sequence ID" value="CAG6528198.1"/>
    <property type="molecule type" value="Transcribed_RNA"/>
</dbReference>